<dbReference type="Pfam" id="PF18886">
    <property type="entry name" value="DUF5649"/>
    <property type="match status" value="2"/>
</dbReference>
<sequence length="1903" mass="200939">MYFNQEHRCRFRILKGGLISLVVSINLLAAPTGGTVVSGTATISQNANTTNINQSSNKAVINWQDFSIKSNETVNFNQPNSNSITLNRVIGNEKSIIDGALNANGQVWLINSNGVLFGKNAKVNTAGIVASTKDISNEDFNNGNYNFKGNSTASIVNEGEIKSLANTHATFIANSVTNKGKIEVHKGTINLVGASDVTLTLNENQNLSLKVNKGVVDALVDNQNLIVANGGNVYLTTNAKDELLKGVVNHSGIIEANSIDGLNGEVIVFAHGGKSNISGTIDAKGGFVETSGREFEIKDATINAGHWLIDPINITINSALANTVSNSLNSGDVTISTNGSCPSGGSCIGTDGDITLESKIDKTSTTNSTLTLKADRNIIFKDAAEVKSSNSKLNLILIADNDSSNGGSIYLNGDSSVINIDTNGGDIWFGGNSWGTSNGSSLWNGLNVGTGFAASADNSGVWEGINLKNSSINTNGGNLYIAGRSGKYDKEDRYGVIIKGNTKINTKGGNIDIKGDLAQRTGSSMPQPKIYGVSIKDSFLETTTGNINIIGGEGDNDINHNSGGVGVHIYNSSIKTTGETAGNIDIKGIAGKDGGANFREGVKLEANGENKSTLISTVNGNINIDGKINNNVAHSIGLIFHTEKPSTDNQNNPIINVLSKGGNINLSGTGGNKGIYFDAYRYGKINIGKNGTDEYSGNINLKANSIINSAIHPNYLRIDGAGSLNIEAKDTSFVNTLDTTNWFIGSDFKDIIFGKSGNNSNILFANNPNAINANIKIYGKDINLANGLSAKNISLYSNNGNVTQGGSIEAEKISFIGGNITLNGNNNVNTLVAKDVGNFSFIDEKDGLEIGSFDNIDGITSIGTLNIATKQGDIVLNKSITTTNSSSSAVILNSGKDSTAGQGSGGDIIINSGSDINIGTGGLAKLYTGRIENSLGVTNLIGSGSGKFRYNSDETTTNFTTSLGSSGKYAIYREKPTVSLKADDKTLTYGDSLNLSEKVISGVLANGDKSNISIVNRVNSTSGNIKVGEYTLNLDTSNLTNLGYDVTNSGSGTLTVSQKELNISGMLISNKTYDGTNSATISNSGNLNGVVVADSVNISNVIATFKDKNAQTNKEVNISQSLAGADKDNYIIKDSILYADINKAILTISGNTINNKTYDGTTTAEISIGSLSGLVGSEKLQVLGSGTFDNKNAGNRTVTVSYALQDGEDGGLANNYKLEDSTHNAEIYKKNLSVSTNINNKTYDGTTTAEISIGSLSGLVGSEKLKVLGSGTFDNKNAGNRTVTVSYALQDGEDGGLANNYKLEDSTHNANINKSTIKLSSNNIDKVYDGTTVANGSVVVADGTLYSGDTLSGGSFAFVDKNVGNNKKVTLSNVTINDGNSGNNYNISYIDNSSSSITRLNEVKWVGGSTGNWFDPSNWEGGAVPDLSNVANVIIPNGVTVNFDTTGKQGLAETGKVVIDSLRTSGGSLSQANGELNVGSGGIILSTITQDGGILSSDGDIKLDNFHQKDGSFSTNSNMNVDNYKQEGGETRVLKDFQANSQFSQKNSATLIVDKNAEINDISGGVTLGNLNIQGDLKINSNGENIDQETNSKVIVDGKTNLDAGTTGDIKLDNNNNNFKDNVYLKGKDISLLDSNGDLKLADIVAKGTLDITATNGDIKQSSNTSINADGHATFKTTKTDADINLDGNNDFKKGVTYTQNNPKPDPEPKPDNSKPKDVEKIVENIEQITKPTLIDVNNSTSNSFDESKNNQNSNAKNTNANLETLVLNDKLGVEIINGGVKMPEFKSSTLQEEKLENINSANIDIKNSKESKVHIKDFVFIGNKAITSSELKSNIEEYKNKNLSLSELLEITEKIDNYYSSRGFKNAKSFILLNSLNDGKIKIKIAAKNHDAIKKDINILKK</sequence>
<evidence type="ECO:0000259" key="3">
    <source>
        <dbReference type="SMART" id="SM00912"/>
    </source>
</evidence>
<dbReference type="InterPro" id="IPR012334">
    <property type="entry name" value="Pectin_lyas_fold"/>
</dbReference>
<dbReference type="EMBL" id="CP134846">
    <property type="protein sequence ID" value="WNL15751.1"/>
    <property type="molecule type" value="Genomic_DNA"/>
</dbReference>
<dbReference type="Pfam" id="PF05860">
    <property type="entry name" value="TPS"/>
    <property type="match status" value="1"/>
</dbReference>
<gene>
    <name evidence="4" type="ORF">RJG54_05835</name>
</gene>
<name>A0AA96I316_9BACT</name>
<dbReference type="InterPro" id="IPR008638">
    <property type="entry name" value="FhaB/CdiA-like_TPS"/>
</dbReference>
<feature type="compositionally biased region" description="Basic and acidic residues" evidence="2">
    <location>
        <begin position="1705"/>
        <end position="1717"/>
    </location>
</feature>
<accession>A0AA96I316</accession>
<dbReference type="Pfam" id="PF08479">
    <property type="entry name" value="POTRA_2"/>
    <property type="match status" value="1"/>
</dbReference>
<feature type="coiled-coil region" evidence="1">
    <location>
        <begin position="1829"/>
        <end position="1856"/>
    </location>
</feature>
<feature type="region of interest" description="Disordered" evidence="2">
    <location>
        <begin position="1730"/>
        <end position="1758"/>
    </location>
</feature>
<dbReference type="PANTHER" id="PTHR12338:SF5">
    <property type="entry name" value="ANTIGEN 43-RELATED"/>
    <property type="match status" value="1"/>
</dbReference>
<feature type="compositionally biased region" description="Polar residues" evidence="2">
    <location>
        <begin position="1730"/>
        <end position="1745"/>
    </location>
</feature>
<proteinExistence type="predicted"/>
<organism evidence="4">
    <name type="scientific">Arcobacter sp. AZ-2023</name>
    <dbReference type="NCBI Taxonomy" id="3074453"/>
    <lineage>
        <taxon>Bacteria</taxon>
        <taxon>Pseudomonadati</taxon>
        <taxon>Campylobacterota</taxon>
        <taxon>Epsilonproteobacteria</taxon>
        <taxon>Campylobacterales</taxon>
        <taxon>Arcobacteraceae</taxon>
        <taxon>Arcobacter</taxon>
    </lineage>
</organism>
<dbReference type="SUPFAM" id="SSF51126">
    <property type="entry name" value="Pectin lyase-like"/>
    <property type="match status" value="1"/>
</dbReference>
<evidence type="ECO:0000256" key="2">
    <source>
        <dbReference type="SAM" id="MobiDB-lite"/>
    </source>
</evidence>
<dbReference type="Gene3D" id="2.160.20.10">
    <property type="entry name" value="Single-stranded right-handed beta-helix, Pectin lyase-like"/>
    <property type="match status" value="1"/>
</dbReference>
<feature type="domain" description="Filamentous haemagglutinin FhaB/tRNA nuclease CdiA-like TPS" evidence="3">
    <location>
        <begin position="27"/>
        <end position="139"/>
    </location>
</feature>
<dbReference type="InterPro" id="IPR011050">
    <property type="entry name" value="Pectin_lyase_fold/virulence"/>
</dbReference>
<dbReference type="Pfam" id="PF18657">
    <property type="entry name" value="YDG"/>
    <property type="match status" value="4"/>
</dbReference>
<dbReference type="InterPro" id="IPR043709">
    <property type="entry name" value="DUF5649"/>
</dbReference>
<evidence type="ECO:0000313" key="4">
    <source>
        <dbReference type="EMBL" id="WNL15751.1"/>
    </source>
</evidence>
<feature type="region of interest" description="Disordered" evidence="2">
    <location>
        <begin position="1681"/>
        <end position="1717"/>
    </location>
</feature>
<dbReference type="SMART" id="SM00912">
    <property type="entry name" value="Haemagg_act"/>
    <property type="match status" value="1"/>
</dbReference>
<keyword evidence="1" id="KW-0175">Coiled coil</keyword>
<dbReference type="Gene3D" id="3.10.20.310">
    <property type="entry name" value="membrane protein fhac"/>
    <property type="match status" value="1"/>
</dbReference>
<dbReference type="PANTHER" id="PTHR12338">
    <property type="entry name" value="AUTOTRANSPORTER"/>
    <property type="match status" value="1"/>
</dbReference>
<dbReference type="InterPro" id="IPR041248">
    <property type="entry name" value="YDG"/>
</dbReference>
<reference evidence="4" key="1">
    <citation type="submission" date="2023-09" db="EMBL/GenBank/DDBJ databases">
        <title>Arcobacter tbilisiensis sp. nov. isolated from chicken meat in Tbilisi, Georgia.</title>
        <authorList>
            <person name="Matthias R."/>
            <person name="Zautner A.E."/>
        </authorList>
    </citation>
    <scope>NUCLEOTIDE SEQUENCE</scope>
    <source>
        <strain evidence="4">LEO 107</strain>
    </source>
</reference>
<evidence type="ECO:0000256" key="1">
    <source>
        <dbReference type="SAM" id="Coils"/>
    </source>
</evidence>
<protein>
    <submittedName>
        <fullName evidence="4">YDG domain-containing protein</fullName>
    </submittedName>
</protein>
<dbReference type="InterPro" id="IPR050909">
    <property type="entry name" value="Bact_Autotransporter_VF"/>
</dbReference>
<dbReference type="NCBIfam" id="TIGR01901">
    <property type="entry name" value="adhes_NPXG"/>
    <property type="match status" value="1"/>
</dbReference>
<dbReference type="InterPro" id="IPR013686">
    <property type="entry name" value="Polypept-transport_assoc_ShlB"/>
</dbReference>